<keyword evidence="2 5" id="KW-0521">NADP</keyword>
<evidence type="ECO:0000256" key="2">
    <source>
        <dbReference type="ARBA" id="ARBA00022857"/>
    </source>
</evidence>
<dbReference type="Gene3D" id="3.40.50.720">
    <property type="entry name" value="NAD(P)-binding Rossmann-like Domain"/>
    <property type="match status" value="1"/>
</dbReference>
<feature type="active site" description="Proton acceptor" evidence="4">
    <location>
        <position position="154"/>
    </location>
</feature>
<dbReference type="PANTHER" id="PTHR42760">
    <property type="entry name" value="SHORT-CHAIN DEHYDROGENASES/REDUCTASES FAMILY MEMBER"/>
    <property type="match status" value="1"/>
</dbReference>
<feature type="binding site" evidence="5">
    <location>
        <position position="89"/>
    </location>
    <ligand>
        <name>NADP(+)</name>
        <dbReference type="ChEBI" id="CHEBI:58349"/>
    </ligand>
</feature>
<proteinExistence type="inferred from homology"/>
<keyword evidence="6" id="KW-0276">Fatty acid metabolism</keyword>
<feature type="binding site" evidence="5">
    <location>
        <begin position="12"/>
        <end position="15"/>
    </location>
    <ligand>
        <name>NADP(+)</name>
        <dbReference type="ChEBI" id="CHEBI:58349"/>
    </ligand>
</feature>
<evidence type="ECO:0000256" key="5">
    <source>
        <dbReference type="PIRSR" id="PIRSR611284-2"/>
    </source>
</evidence>
<comment type="catalytic activity">
    <reaction evidence="6">
        <text>a (3R)-hydroxyacyl-[ACP] + NADP(+) = a 3-oxoacyl-[ACP] + NADPH + H(+)</text>
        <dbReference type="Rhea" id="RHEA:17397"/>
        <dbReference type="Rhea" id="RHEA-COMP:9916"/>
        <dbReference type="Rhea" id="RHEA-COMP:9945"/>
        <dbReference type="ChEBI" id="CHEBI:15378"/>
        <dbReference type="ChEBI" id="CHEBI:57783"/>
        <dbReference type="ChEBI" id="CHEBI:58349"/>
        <dbReference type="ChEBI" id="CHEBI:78776"/>
        <dbReference type="ChEBI" id="CHEBI:78827"/>
        <dbReference type="EC" id="1.1.1.100"/>
    </reaction>
</comment>
<dbReference type="CDD" id="cd05333">
    <property type="entry name" value="BKR_SDR_c"/>
    <property type="match status" value="1"/>
</dbReference>
<dbReference type="AlphaFoldDB" id="A0A1F5YTR4"/>
<reference evidence="8 9" key="1">
    <citation type="journal article" date="2016" name="Nat. Commun.">
        <title>Thousands of microbial genomes shed light on interconnected biogeochemical processes in an aquifer system.</title>
        <authorList>
            <person name="Anantharaman K."/>
            <person name="Brown C.T."/>
            <person name="Hug L.A."/>
            <person name="Sharon I."/>
            <person name="Castelle C.J."/>
            <person name="Probst A.J."/>
            <person name="Thomas B.C."/>
            <person name="Singh A."/>
            <person name="Wilkins M.J."/>
            <person name="Karaoz U."/>
            <person name="Brodie E.L."/>
            <person name="Williams K.H."/>
            <person name="Hubbard S.S."/>
            <person name="Banfield J.F."/>
        </authorList>
    </citation>
    <scope>NUCLEOTIDE SEQUENCE [LARGE SCALE GENOMIC DNA]</scope>
</reference>
<dbReference type="FunFam" id="3.40.50.720:FF:000115">
    <property type="entry name" value="3-oxoacyl-[acyl-carrier-protein] reductase FabG"/>
    <property type="match status" value="1"/>
</dbReference>
<evidence type="ECO:0000313" key="9">
    <source>
        <dbReference type="Proteomes" id="UP000179129"/>
    </source>
</evidence>
<accession>A0A1F5YTR4</accession>
<gene>
    <name evidence="8" type="ORF">A3F83_09020</name>
</gene>
<dbReference type="Proteomes" id="UP000179129">
    <property type="component" value="Unassembled WGS sequence"/>
</dbReference>
<keyword evidence="6" id="KW-0444">Lipid biosynthesis</keyword>
<feature type="binding site" evidence="5">
    <location>
        <position position="187"/>
    </location>
    <ligand>
        <name>NADP(+)</name>
        <dbReference type="ChEBI" id="CHEBI:58349"/>
    </ligand>
</feature>
<comment type="caution">
    <text evidence="8">The sequence shown here is derived from an EMBL/GenBank/DDBJ whole genome shotgun (WGS) entry which is preliminary data.</text>
</comment>
<dbReference type="STRING" id="1817867.A3F83_09020"/>
<dbReference type="SMART" id="SM00822">
    <property type="entry name" value="PKS_KR"/>
    <property type="match status" value="1"/>
</dbReference>
<dbReference type="InterPro" id="IPR057326">
    <property type="entry name" value="KR_dom"/>
</dbReference>
<dbReference type="EC" id="1.1.1.100" evidence="6"/>
<dbReference type="InterPro" id="IPR036291">
    <property type="entry name" value="NAD(P)-bd_dom_sf"/>
</dbReference>
<comment type="function">
    <text evidence="6">Catalyzes the NADPH-dependent reduction of beta-ketoacyl-ACP substrates to beta-hydroxyacyl-ACP products, the first reductive step in the elongation cycle of fatty acid biosynthesis.</text>
</comment>
<dbReference type="Pfam" id="PF13561">
    <property type="entry name" value="adh_short_C2"/>
    <property type="match status" value="1"/>
</dbReference>
<dbReference type="InterPro" id="IPR002347">
    <property type="entry name" value="SDR_fam"/>
</dbReference>
<feature type="binding site" evidence="5">
    <location>
        <begin position="154"/>
        <end position="158"/>
    </location>
    <ligand>
        <name>NADP(+)</name>
        <dbReference type="ChEBI" id="CHEBI:58349"/>
    </ligand>
</feature>
<keyword evidence="3 6" id="KW-0560">Oxidoreductase</keyword>
<comment type="similarity">
    <text evidence="1 6">Belongs to the short-chain dehydrogenases/reductases (SDR) family.</text>
</comment>
<comment type="pathway">
    <text evidence="6">Lipid metabolism; fatty acid biosynthesis.</text>
</comment>
<dbReference type="GO" id="GO:0006633">
    <property type="term" value="P:fatty acid biosynthetic process"/>
    <property type="evidence" value="ECO:0007669"/>
    <property type="project" value="UniProtKB-UniPathway"/>
</dbReference>
<evidence type="ECO:0000313" key="8">
    <source>
        <dbReference type="EMBL" id="OGG03495.1"/>
    </source>
</evidence>
<dbReference type="InterPro" id="IPR020904">
    <property type="entry name" value="Sc_DH/Rdtase_CS"/>
</dbReference>
<name>A0A1F5YTR4_9BACT</name>
<evidence type="ECO:0000256" key="1">
    <source>
        <dbReference type="ARBA" id="ARBA00006484"/>
    </source>
</evidence>
<dbReference type="UniPathway" id="UPA00094"/>
<dbReference type="NCBIfam" id="NF005559">
    <property type="entry name" value="PRK07231.1"/>
    <property type="match status" value="1"/>
</dbReference>
<organism evidence="8 9">
    <name type="scientific">Candidatus Glassbacteria bacterium RIFCSPLOWO2_12_FULL_58_11</name>
    <dbReference type="NCBI Taxonomy" id="1817867"/>
    <lineage>
        <taxon>Bacteria</taxon>
        <taxon>Candidatus Glassiibacteriota</taxon>
    </lineage>
</organism>
<dbReference type="PRINTS" id="PR00080">
    <property type="entry name" value="SDRFAMILY"/>
</dbReference>
<dbReference type="PROSITE" id="PS00061">
    <property type="entry name" value="ADH_SHORT"/>
    <property type="match status" value="1"/>
</dbReference>
<dbReference type="SUPFAM" id="SSF51735">
    <property type="entry name" value="NAD(P)-binding Rossmann-fold domains"/>
    <property type="match status" value="1"/>
</dbReference>
<keyword evidence="6" id="KW-0443">Lipid metabolism</keyword>
<evidence type="ECO:0000256" key="6">
    <source>
        <dbReference type="RuleBase" id="RU366074"/>
    </source>
</evidence>
<dbReference type="InterPro" id="IPR011284">
    <property type="entry name" value="3oxo_ACP_reduc"/>
</dbReference>
<dbReference type="NCBIfam" id="TIGR01830">
    <property type="entry name" value="3oxo_ACP_reduc"/>
    <property type="match status" value="1"/>
</dbReference>
<dbReference type="GO" id="GO:0048038">
    <property type="term" value="F:quinone binding"/>
    <property type="evidence" value="ECO:0007669"/>
    <property type="project" value="TreeGrafter"/>
</dbReference>
<dbReference type="GO" id="GO:0004316">
    <property type="term" value="F:3-oxoacyl-[acyl-carrier-protein] reductase (NADPH) activity"/>
    <property type="evidence" value="ECO:0007669"/>
    <property type="project" value="UniProtKB-UniRule"/>
</dbReference>
<dbReference type="EMBL" id="MFIX01000140">
    <property type="protein sequence ID" value="OGG03495.1"/>
    <property type="molecule type" value="Genomic_DNA"/>
</dbReference>
<sequence>MLLKNQVALITGAARGIGKAVAARLAAEGATVILVDIDGGAAAATAAELAAKGIRTESFACDVSNPVQVEEVVGKAVEKLDRLDILINNAGITRDGLLMRMKPEDWDLVLAVNLKGAFNFIHSACRQMLKQRSGSIVNISSVVGLMGNAGQANYSASKAGLLGLTKSAAKEFAGRGIRVNAVAPGYIESEMTAALPQEVREGWLASIPMKRGGTLEDVAAAVAFLVGPDSVYITGQVLQVDGGMIM</sequence>
<dbReference type="PANTHER" id="PTHR42760:SF133">
    <property type="entry name" value="3-OXOACYL-[ACYL-CARRIER-PROTEIN] REDUCTASE"/>
    <property type="match status" value="1"/>
</dbReference>
<comment type="subunit">
    <text evidence="6">Homotetramer.</text>
</comment>
<evidence type="ECO:0000256" key="4">
    <source>
        <dbReference type="PIRSR" id="PIRSR611284-1"/>
    </source>
</evidence>
<keyword evidence="6" id="KW-0275">Fatty acid biosynthesis</keyword>
<evidence type="ECO:0000259" key="7">
    <source>
        <dbReference type="SMART" id="SM00822"/>
    </source>
</evidence>
<dbReference type="GO" id="GO:0051287">
    <property type="term" value="F:NAD binding"/>
    <property type="evidence" value="ECO:0007669"/>
    <property type="project" value="UniProtKB-UniRule"/>
</dbReference>
<dbReference type="PRINTS" id="PR00081">
    <property type="entry name" value="GDHRDH"/>
</dbReference>
<protein>
    <recommendedName>
        <fullName evidence="6">3-oxoacyl-[acyl-carrier-protein] reductase</fullName>
        <ecNumber evidence="6">1.1.1.100</ecNumber>
    </recommendedName>
</protein>
<feature type="domain" description="Ketoreductase" evidence="7">
    <location>
        <begin position="6"/>
        <end position="185"/>
    </location>
</feature>
<evidence type="ECO:0000256" key="3">
    <source>
        <dbReference type="ARBA" id="ARBA00023002"/>
    </source>
</evidence>
<dbReference type="NCBIfam" id="NF009466">
    <property type="entry name" value="PRK12826.1-2"/>
    <property type="match status" value="1"/>
</dbReference>